<organism evidence="3 4">
    <name type="scientific">Nonomuraea montanisoli</name>
    <dbReference type="NCBI Taxonomy" id="2741721"/>
    <lineage>
        <taxon>Bacteria</taxon>
        <taxon>Bacillati</taxon>
        <taxon>Actinomycetota</taxon>
        <taxon>Actinomycetes</taxon>
        <taxon>Streptosporangiales</taxon>
        <taxon>Streptosporangiaceae</taxon>
        <taxon>Nonomuraea</taxon>
    </lineage>
</organism>
<proteinExistence type="predicted"/>
<protein>
    <submittedName>
        <fullName evidence="3">VOC family protein</fullName>
    </submittedName>
</protein>
<dbReference type="PROSITE" id="PS51819">
    <property type="entry name" value="VOC"/>
    <property type="match status" value="1"/>
</dbReference>
<feature type="compositionally biased region" description="Gly residues" evidence="1">
    <location>
        <begin position="31"/>
        <end position="40"/>
    </location>
</feature>
<dbReference type="Pfam" id="PF13669">
    <property type="entry name" value="Glyoxalase_4"/>
    <property type="match status" value="1"/>
</dbReference>
<dbReference type="SUPFAM" id="SSF54593">
    <property type="entry name" value="Glyoxalase/Bleomycin resistance protein/Dihydroxybiphenyl dioxygenase"/>
    <property type="match status" value="1"/>
</dbReference>
<sequence>MNGTPANDGPADGGPADDGPVDGGPADDGPVDGGPVDGGPVTGTLHHVEIWVPDLPRAVAGWQWLLTALGYTEFQNWSEGRSWRLGDTYLVMEQSPALSADRHDRCRPGLNHLAFHVQGRARLDALVEQAPAHGWTLMFADRHPYAGGEQHYAAYLEDRDGFEVELVASGQS</sequence>
<comment type="caution">
    <text evidence="3">The sequence shown here is derived from an EMBL/GenBank/DDBJ whole genome shotgun (WGS) entry which is preliminary data.</text>
</comment>
<evidence type="ECO:0000256" key="1">
    <source>
        <dbReference type="SAM" id="MobiDB-lite"/>
    </source>
</evidence>
<dbReference type="Gene3D" id="3.10.180.10">
    <property type="entry name" value="2,3-Dihydroxybiphenyl 1,2-Dioxygenase, domain 1"/>
    <property type="match status" value="1"/>
</dbReference>
<name>A0A7Y6IGF5_9ACTN</name>
<feature type="compositionally biased region" description="Low complexity" evidence="1">
    <location>
        <begin position="1"/>
        <end position="28"/>
    </location>
</feature>
<feature type="domain" description="VOC" evidence="2">
    <location>
        <begin position="44"/>
        <end position="169"/>
    </location>
</feature>
<dbReference type="PANTHER" id="PTHR36113">
    <property type="entry name" value="LYASE, PUTATIVE-RELATED-RELATED"/>
    <property type="match status" value="1"/>
</dbReference>
<dbReference type="PANTHER" id="PTHR36113:SF6">
    <property type="entry name" value="FOSFOMYCIN RESISTANCE PROTEIN FOSX"/>
    <property type="match status" value="1"/>
</dbReference>
<dbReference type="InterPro" id="IPR029068">
    <property type="entry name" value="Glyas_Bleomycin-R_OHBP_Dase"/>
</dbReference>
<gene>
    <name evidence="3" type="ORF">HTZ77_40420</name>
</gene>
<evidence type="ECO:0000313" key="3">
    <source>
        <dbReference type="EMBL" id="NUW37626.1"/>
    </source>
</evidence>
<dbReference type="InterPro" id="IPR037523">
    <property type="entry name" value="VOC_core"/>
</dbReference>
<reference evidence="3 4" key="1">
    <citation type="submission" date="2020-06" db="EMBL/GenBank/DDBJ databases">
        <title>Nonomuraea sp. SMC257, a novel actinomycete isolated from soil.</title>
        <authorList>
            <person name="Chanama M."/>
        </authorList>
    </citation>
    <scope>NUCLEOTIDE SEQUENCE [LARGE SCALE GENOMIC DNA]</scope>
    <source>
        <strain evidence="3 4">SMC257</strain>
    </source>
</reference>
<dbReference type="CDD" id="cd07242">
    <property type="entry name" value="VOC_BsYqjT"/>
    <property type="match status" value="1"/>
</dbReference>
<keyword evidence="4" id="KW-1185">Reference proteome</keyword>
<evidence type="ECO:0000259" key="2">
    <source>
        <dbReference type="PROSITE" id="PS51819"/>
    </source>
</evidence>
<feature type="region of interest" description="Disordered" evidence="1">
    <location>
        <begin position="1"/>
        <end position="40"/>
    </location>
</feature>
<accession>A0A7Y6IGF5</accession>
<dbReference type="AlphaFoldDB" id="A0A7Y6IGF5"/>
<dbReference type="EMBL" id="JABWGN010000022">
    <property type="protein sequence ID" value="NUW37626.1"/>
    <property type="molecule type" value="Genomic_DNA"/>
</dbReference>
<dbReference type="Proteomes" id="UP000586042">
    <property type="component" value="Unassembled WGS sequence"/>
</dbReference>
<evidence type="ECO:0000313" key="4">
    <source>
        <dbReference type="Proteomes" id="UP000586042"/>
    </source>
</evidence>
<dbReference type="InterPro" id="IPR051332">
    <property type="entry name" value="Fosfomycin_Res_Enzymes"/>
</dbReference>